<gene>
    <name evidence="2" type="ORF">GSPATT00011216001</name>
</gene>
<evidence type="ECO:0008006" key="4">
    <source>
        <dbReference type="Google" id="ProtNLM"/>
    </source>
</evidence>
<protein>
    <recommendedName>
        <fullName evidence="4">Transmembrane protein</fullName>
    </recommendedName>
</protein>
<dbReference type="EMBL" id="CT868208">
    <property type="protein sequence ID" value="CAK75584.1"/>
    <property type="molecule type" value="Genomic_DNA"/>
</dbReference>
<dbReference type="GeneID" id="5028766"/>
<dbReference type="HOGENOM" id="CLU_1036082_0_0_1"/>
<name>A0CXR7_PARTE</name>
<keyword evidence="3" id="KW-1185">Reference proteome</keyword>
<sequence length="269" mass="32106">MKQVGQYLNAEINEIYNCIPRQKEPDEYIEISRLIRTNNIQNEILLKYEQFENIEIEMSTYSNQLQIISNFLLIILKTLSCQRISEINNRDNNTITFDVIQYIKSKKNQQFSRLILDQVRCQLGNSQKHSSQIVLIKVRKFINSLVKQPFKFIIKMTCINILRQSVLKQIKFRKIYQFRDVNIQTQIISQFNLQIQTLNIIIIVLLCIQYVINASFLYHIIQYLFKLSKFHGNFNILNLNKPFQFQLYIMKIIVNLLYHSKISKINSIQ</sequence>
<evidence type="ECO:0000256" key="1">
    <source>
        <dbReference type="SAM" id="Phobius"/>
    </source>
</evidence>
<reference evidence="2 3" key="1">
    <citation type="journal article" date="2006" name="Nature">
        <title>Global trends of whole-genome duplications revealed by the ciliate Paramecium tetraurelia.</title>
        <authorList>
            <consortium name="Genoscope"/>
            <person name="Aury J.-M."/>
            <person name="Jaillon O."/>
            <person name="Duret L."/>
            <person name="Noel B."/>
            <person name="Jubin C."/>
            <person name="Porcel B.M."/>
            <person name="Segurens B."/>
            <person name="Daubin V."/>
            <person name="Anthouard V."/>
            <person name="Aiach N."/>
            <person name="Arnaiz O."/>
            <person name="Billaut A."/>
            <person name="Beisson J."/>
            <person name="Blanc I."/>
            <person name="Bouhouche K."/>
            <person name="Camara F."/>
            <person name="Duharcourt S."/>
            <person name="Guigo R."/>
            <person name="Gogendeau D."/>
            <person name="Katinka M."/>
            <person name="Keller A.-M."/>
            <person name="Kissmehl R."/>
            <person name="Klotz C."/>
            <person name="Koll F."/>
            <person name="Le Moue A."/>
            <person name="Lepere C."/>
            <person name="Malinsky S."/>
            <person name="Nowacki M."/>
            <person name="Nowak J.K."/>
            <person name="Plattner H."/>
            <person name="Poulain J."/>
            <person name="Ruiz F."/>
            <person name="Serrano V."/>
            <person name="Zagulski M."/>
            <person name="Dessen P."/>
            <person name="Betermier M."/>
            <person name="Weissenbach J."/>
            <person name="Scarpelli C."/>
            <person name="Schachter V."/>
            <person name="Sperling L."/>
            <person name="Meyer E."/>
            <person name="Cohen J."/>
            <person name="Wincker P."/>
        </authorList>
    </citation>
    <scope>NUCLEOTIDE SEQUENCE [LARGE SCALE GENOMIC DNA]</scope>
    <source>
        <strain evidence="2 3">Stock d4-2</strain>
    </source>
</reference>
<evidence type="ECO:0000313" key="3">
    <source>
        <dbReference type="Proteomes" id="UP000000600"/>
    </source>
</evidence>
<keyword evidence="1" id="KW-0472">Membrane</keyword>
<dbReference type="RefSeq" id="XP_001442981.1">
    <property type="nucleotide sequence ID" value="XM_001442944.1"/>
</dbReference>
<organism evidence="2 3">
    <name type="scientific">Paramecium tetraurelia</name>
    <dbReference type="NCBI Taxonomy" id="5888"/>
    <lineage>
        <taxon>Eukaryota</taxon>
        <taxon>Sar</taxon>
        <taxon>Alveolata</taxon>
        <taxon>Ciliophora</taxon>
        <taxon>Intramacronucleata</taxon>
        <taxon>Oligohymenophorea</taxon>
        <taxon>Peniculida</taxon>
        <taxon>Parameciidae</taxon>
        <taxon>Paramecium</taxon>
    </lineage>
</organism>
<proteinExistence type="predicted"/>
<accession>A0CXR7</accession>
<dbReference type="AlphaFoldDB" id="A0CXR7"/>
<dbReference type="InParanoid" id="A0CXR7"/>
<dbReference type="KEGG" id="ptm:GSPATT00011216001"/>
<keyword evidence="1" id="KW-1133">Transmembrane helix</keyword>
<evidence type="ECO:0000313" key="2">
    <source>
        <dbReference type="EMBL" id="CAK75584.1"/>
    </source>
</evidence>
<dbReference type="Proteomes" id="UP000000600">
    <property type="component" value="Unassembled WGS sequence"/>
</dbReference>
<keyword evidence="1" id="KW-0812">Transmembrane</keyword>
<feature type="transmembrane region" description="Helical" evidence="1">
    <location>
        <begin position="198"/>
        <end position="221"/>
    </location>
</feature>